<dbReference type="EMBL" id="OP349052">
    <property type="protein sequence ID" value="UZC83377.1"/>
    <property type="molecule type" value="Genomic_RNA"/>
</dbReference>
<evidence type="ECO:0000313" key="1">
    <source>
        <dbReference type="EMBL" id="UZC83377.1"/>
    </source>
</evidence>
<proteinExistence type="predicted"/>
<protein>
    <submittedName>
        <fullName evidence="1">Uncharacterized protein</fullName>
    </submittedName>
</protein>
<reference evidence="1" key="1">
    <citation type="submission" date="2022-08" db="EMBL/GenBank/DDBJ databases">
        <authorList>
            <person name="Izraeli Y."/>
        </authorList>
    </citation>
    <scope>NUCLEOTIDE SEQUENCE</scope>
    <source>
        <strain evidence="1">K119</strain>
    </source>
</reference>
<accession>A0A9E7VEM0</accession>
<name>A0A9E7VEM0_9REOV</name>
<organism evidence="1">
    <name type="scientific">Anagyrus vladimiri reovirus</name>
    <dbReference type="NCBI Taxonomy" id="2992174"/>
    <lineage>
        <taxon>Viruses</taxon>
        <taxon>Riboviria</taxon>
        <taxon>Orthornavirae</taxon>
        <taxon>Duplornaviricota</taxon>
        <taxon>Resentoviricetes</taxon>
        <taxon>Reovirales</taxon>
    </lineage>
</organism>
<sequence length="472" mass="53422">MSLETITIDRNLDDLGQLSSGASPCGRIEVTILDNLAWISRILQGRIVTSSTYTGNYKIFISKDHCIKLTNAYLSLNGYGLSLSLTSLITRLKEMYAINSMMDEIPLDRITVSLIITVNGEIVKTIGDVWSNVSSLRIFSKSGMNKDTIIDGDQDILDKLYRKANQSDKRKMLDATKQCGQIAGLRTTRQNDMKDLLTDLLYGRSGTGVTLLHTFDNMEEQRRVLKKFRTDILATPITRLRDLAVGLEIEPLLKITFSDDKKTCTVTPESFSDVRFELRNRTSETIKLSFKNNSILGSGSIPPLGIMIRSGSSMIIEHPNALEAIEIRVFVDIRKTTRTDQSSIMGLALSSKLSEQIELTQWFLEICRPIIPYLDSVLQRFRSNKLMTVMLKLMGEWVVDVVKNMTGEYIYESWLKNRDADTNVQIFYVYFLMFVVPELLLDPTVTCVIEDVTQPFLGEYAMLGARLADMYL</sequence>